<protein>
    <recommendedName>
        <fullName evidence="5 6">Large ribosomal subunit protein uL13</fullName>
    </recommendedName>
</protein>
<dbReference type="RefSeq" id="WP_041062961.1">
    <property type="nucleotide sequence ID" value="NZ_AP014521.1"/>
</dbReference>
<evidence type="ECO:0000256" key="6">
    <source>
        <dbReference type="HAMAP-Rule" id="MF_01366"/>
    </source>
</evidence>
<dbReference type="HOGENOM" id="CLU_082184_2_2_6"/>
<accession>A0A090AJG2</accession>
<evidence type="ECO:0000256" key="8">
    <source>
        <dbReference type="RuleBase" id="RU003878"/>
    </source>
</evidence>
<dbReference type="InterPro" id="IPR005822">
    <property type="entry name" value="Ribosomal_uL13"/>
</dbReference>
<dbReference type="Proteomes" id="UP000031627">
    <property type="component" value="Chromosome"/>
</dbReference>
<dbReference type="STRING" id="1410383.TGUWTKB_3440"/>
<comment type="similarity">
    <text evidence="1 6 7">Belongs to the universal ribosomal protein uL13 family.</text>
</comment>
<name>A0A090AJG2_9ENTR</name>
<dbReference type="CDD" id="cd00392">
    <property type="entry name" value="Ribosomal_L13"/>
    <property type="match status" value="1"/>
</dbReference>
<keyword evidence="4 6" id="KW-0687">Ribonucleoprotein</keyword>
<dbReference type="GO" id="GO:0003735">
    <property type="term" value="F:structural constituent of ribosome"/>
    <property type="evidence" value="ECO:0007669"/>
    <property type="project" value="InterPro"/>
</dbReference>
<keyword evidence="10" id="KW-1185">Reference proteome</keyword>
<dbReference type="InterPro" id="IPR036899">
    <property type="entry name" value="Ribosomal_uL13_sf"/>
</dbReference>
<dbReference type="OrthoDB" id="9801330at2"/>
<evidence type="ECO:0000256" key="3">
    <source>
        <dbReference type="ARBA" id="ARBA00022980"/>
    </source>
</evidence>
<dbReference type="InterPro" id="IPR005823">
    <property type="entry name" value="Ribosomal_uL13_bac-type"/>
</dbReference>
<proteinExistence type="inferred from homology"/>
<dbReference type="EMBL" id="AP014521">
    <property type="protein sequence ID" value="BAP58583.1"/>
    <property type="molecule type" value="Genomic_DNA"/>
</dbReference>
<reference evidence="10" key="1">
    <citation type="submission" date="2013-11" db="EMBL/GenBank/DDBJ databases">
        <title>Symbiont-containing voluminous jelly as an extraordinary maternal gift for overwintering insect nymphs.</title>
        <authorList>
            <person name="Kaiwa N."/>
            <person name="Hosokawa T."/>
            <person name="Nikoh N."/>
            <person name="Meng X.Y."/>
            <person name="Tanahashi M."/>
            <person name="Moriyama M."/>
            <person name="Maeda T."/>
            <person name="Yamaguchi K."/>
            <person name="Shigenobu S."/>
            <person name="Ito M."/>
            <person name="Fukatsu T."/>
        </authorList>
    </citation>
    <scope>NUCLEOTIDE SEQUENCE [LARGE SCALE GENOMIC DNA]</scope>
    <source>
        <strain evidence="10">UwTKB</strain>
    </source>
</reference>
<dbReference type="KEGG" id="sbw:TGUWTKB_3440"/>
<dbReference type="PIRSF" id="PIRSF002181">
    <property type="entry name" value="Ribosomal_L13"/>
    <property type="match status" value="1"/>
</dbReference>
<evidence type="ECO:0000256" key="7">
    <source>
        <dbReference type="RuleBase" id="RU003877"/>
    </source>
</evidence>
<dbReference type="PANTHER" id="PTHR11545">
    <property type="entry name" value="RIBOSOMAL PROTEIN L13"/>
    <property type="match status" value="1"/>
</dbReference>
<sequence length="142" mass="16464">MKTFSIKKNDIKHNWYIIDATNKILGRLSTLISSYLRGKHKAEYTPHMDVGDYIIVLNADKIAVTGKKFEKKIYYQYSGYVGGMKKRSFKEIFSRSPEKIIEYAVKGMLPKGILGRECFKKLKVYKGNLHNHIAQKPKTINF</sequence>
<comment type="function">
    <text evidence="6 8">This protein is one of the early assembly proteins of the 50S ribosomal subunit, although it is not seen to bind rRNA by itself. It is important during the early stages of 50S assembly.</text>
</comment>
<evidence type="ECO:0000313" key="9">
    <source>
        <dbReference type="EMBL" id="BAP58583.1"/>
    </source>
</evidence>
<dbReference type="GO" id="GO:0022625">
    <property type="term" value="C:cytosolic large ribosomal subunit"/>
    <property type="evidence" value="ECO:0007669"/>
    <property type="project" value="TreeGrafter"/>
</dbReference>
<evidence type="ECO:0000256" key="4">
    <source>
        <dbReference type="ARBA" id="ARBA00023274"/>
    </source>
</evidence>
<dbReference type="GO" id="GO:0006412">
    <property type="term" value="P:translation"/>
    <property type="evidence" value="ECO:0007669"/>
    <property type="project" value="UniProtKB-UniRule"/>
</dbReference>
<dbReference type="Pfam" id="PF00572">
    <property type="entry name" value="Ribosomal_L13"/>
    <property type="match status" value="1"/>
</dbReference>
<evidence type="ECO:0000256" key="2">
    <source>
        <dbReference type="ARBA" id="ARBA00011838"/>
    </source>
</evidence>
<gene>
    <name evidence="6 8 9" type="primary">rplM</name>
    <name evidence="9" type="ORF">TGUWTKB_3440</name>
</gene>
<dbReference type="InterPro" id="IPR023563">
    <property type="entry name" value="Ribosomal_uL13_CS"/>
</dbReference>
<evidence type="ECO:0000313" key="10">
    <source>
        <dbReference type="Proteomes" id="UP000031627"/>
    </source>
</evidence>
<dbReference type="AlphaFoldDB" id="A0A090AJG2"/>
<dbReference type="PROSITE" id="PS00783">
    <property type="entry name" value="RIBOSOMAL_L13"/>
    <property type="match status" value="1"/>
</dbReference>
<dbReference type="GO" id="GO:0003729">
    <property type="term" value="F:mRNA binding"/>
    <property type="evidence" value="ECO:0007669"/>
    <property type="project" value="UniProtKB-ARBA"/>
</dbReference>
<comment type="subunit">
    <text evidence="2 6">Part of the 50S ribosomal subunit.</text>
</comment>
<keyword evidence="3 6" id="KW-0689">Ribosomal protein</keyword>
<dbReference type="SUPFAM" id="SSF52161">
    <property type="entry name" value="Ribosomal protein L13"/>
    <property type="match status" value="1"/>
</dbReference>
<organism evidence="9 10">
    <name type="scientific">Candidatus Tachikawaea gelatinosa</name>
    <dbReference type="NCBI Taxonomy" id="1410383"/>
    <lineage>
        <taxon>Bacteria</taxon>
        <taxon>Pseudomonadati</taxon>
        <taxon>Pseudomonadota</taxon>
        <taxon>Gammaproteobacteria</taxon>
        <taxon>Enterobacterales</taxon>
        <taxon>Enterobacteriaceae</taxon>
        <taxon>Candidatus Tachikawaea</taxon>
    </lineage>
</organism>
<dbReference type="FunFam" id="3.90.1180.10:FF:000001">
    <property type="entry name" value="50S ribosomal protein L13"/>
    <property type="match status" value="1"/>
</dbReference>
<evidence type="ECO:0000256" key="5">
    <source>
        <dbReference type="ARBA" id="ARBA00035201"/>
    </source>
</evidence>
<dbReference type="HAMAP" id="MF_01366">
    <property type="entry name" value="Ribosomal_uL13"/>
    <property type="match status" value="1"/>
</dbReference>
<dbReference type="PANTHER" id="PTHR11545:SF2">
    <property type="entry name" value="LARGE RIBOSOMAL SUBUNIT PROTEIN UL13M"/>
    <property type="match status" value="1"/>
</dbReference>
<dbReference type="NCBIfam" id="TIGR01066">
    <property type="entry name" value="rplM_bact"/>
    <property type="match status" value="1"/>
</dbReference>
<dbReference type="GO" id="GO:0017148">
    <property type="term" value="P:negative regulation of translation"/>
    <property type="evidence" value="ECO:0007669"/>
    <property type="project" value="TreeGrafter"/>
</dbReference>
<evidence type="ECO:0000256" key="1">
    <source>
        <dbReference type="ARBA" id="ARBA00006227"/>
    </source>
</evidence>
<dbReference type="Gene3D" id="3.90.1180.10">
    <property type="entry name" value="Ribosomal protein L13"/>
    <property type="match status" value="1"/>
</dbReference>
<reference evidence="9 10" key="2">
    <citation type="journal article" date="2014" name="Curr. Biol.">
        <title>Symbiont-Supplemented Maternal Investment Underpinning Host's Ecological Adaptation.</title>
        <authorList>
            <person name="Kaiwa N."/>
            <person name="Hosokawa T."/>
            <person name="Nikoh N."/>
            <person name="Tanahashi M."/>
            <person name="Moriyama M."/>
            <person name="Meng X.Y."/>
            <person name="Maeda T."/>
            <person name="Yamaguchi K."/>
            <person name="Shigenobu S."/>
            <person name="Ito M."/>
            <person name="Fukatsu T."/>
        </authorList>
    </citation>
    <scope>NUCLEOTIDE SEQUENCE [LARGE SCALE GENOMIC DNA]</scope>
    <source>
        <strain evidence="9 10">UwTKB</strain>
    </source>
</reference>